<evidence type="ECO:0000313" key="1">
    <source>
        <dbReference type="EMBL" id="KAG1905255.1"/>
    </source>
</evidence>
<organism evidence="1 2">
    <name type="scientific">Suillus fuscotomentosus</name>
    <dbReference type="NCBI Taxonomy" id="1912939"/>
    <lineage>
        <taxon>Eukaryota</taxon>
        <taxon>Fungi</taxon>
        <taxon>Dikarya</taxon>
        <taxon>Basidiomycota</taxon>
        <taxon>Agaricomycotina</taxon>
        <taxon>Agaricomycetes</taxon>
        <taxon>Agaricomycetidae</taxon>
        <taxon>Boletales</taxon>
        <taxon>Suillineae</taxon>
        <taxon>Suillaceae</taxon>
        <taxon>Suillus</taxon>
    </lineage>
</organism>
<proteinExistence type="predicted"/>
<keyword evidence="2" id="KW-1185">Reference proteome</keyword>
<sequence>MHCSTRNFNTSIQESMKRVNGCHTFLQIKAVVLFRLFLFNRRSGWSNSGASATMQPIGVHFSICRHEARCSTNTSLPINACWRLVLRHFWLLLPSYYPSSSSRGNHGTGYRVVFIGAMTDTFIRYPRKLLPLSDSYSIVVHMVFILISTAHVKQRK</sequence>
<gene>
    <name evidence="1" type="ORF">F5891DRAFT_681136</name>
</gene>
<dbReference type="GeneID" id="64667068"/>
<comment type="caution">
    <text evidence="1">The sequence shown here is derived from an EMBL/GenBank/DDBJ whole genome shotgun (WGS) entry which is preliminary data.</text>
</comment>
<dbReference type="Proteomes" id="UP001195769">
    <property type="component" value="Unassembled WGS sequence"/>
</dbReference>
<reference evidence="1" key="1">
    <citation type="journal article" date="2020" name="New Phytol.">
        <title>Comparative genomics reveals dynamic genome evolution in host specialist ectomycorrhizal fungi.</title>
        <authorList>
            <person name="Lofgren L.A."/>
            <person name="Nguyen N.H."/>
            <person name="Vilgalys R."/>
            <person name="Ruytinx J."/>
            <person name="Liao H.L."/>
            <person name="Branco S."/>
            <person name="Kuo A."/>
            <person name="LaButti K."/>
            <person name="Lipzen A."/>
            <person name="Andreopoulos W."/>
            <person name="Pangilinan J."/>
            <person name="Riley R."/>
            <person name="Hundley H."/>
            <person name="Na H."/>
            <person name="Barry K."/>
            <person name="Grigoriev I.V."/>
            <person name="Stajich J.E."/>
            <person name="Kennedy P.G."/>
        </authorList>
    </citation>
    <scope>NUCLEOTIDE SEQUENCE</scope>
    <source>
        <strain evidence="1">FC203</strain>
    </source>
</reference>
<name>A0AAD4EFN1_9AGAM</name>
<dbReference type="RefSeq" id="XP_041230830.1">
    <property type="nucleotide sequence ID" value="XM_041372770.1"/>
</dbReference>
<accession>A0AAD4EFN1</accession>
<dbReference type="AlphaFoldDB" id="A0AAD4EFN1"/>
<dbReference type="EMBL" id="JABBWK010000007">
    <property type="protein sequence ID" value="KAG1905255.1"/>
    <property type="molecule type" value="Genomic_DNA"/>
</dbReference>
<protein>
    <submittedName>
        <fullName evidence="1">Uncharacterized protein</fullName>
    </submittedName>
</protein>
<evidence type="ECO:0000313" key="2">
    <source>
        <dbReference type="Proteomes" id="UP001195769"/>
    </source>
</evidence>